<evidence type="ECO:0000313" key="4">
    <source>
        <dbReference type="Proteomes" id="UP000613512"/>
    </source>
</evidence>
<dbReference type="InterPro" id="IPR024047">
    <property type="entry name" value="MM3350-like_sf"/>
</dbReference>
<evidence type="ECO:0000259" key="2">
    <source>
        <dbReference type="Pfam" id="PF22016"/>
    </source>
</evidence>
<dbReference type="PANTHER" id="PTHR41878:SF1">
    <property type="entry name" value="TNPR PROTEIN"/>
    <property type="match status" value="1"/>
</dbReference>
<feature type="domain" description="Plasmid pRiA4b Orf3-like" evidence="1">
    <location>
        <begin position="176"/>
        <end position="369"/>
    </location>
</feature>
<accession>A0A916RKA6</accession>
<proteinExistence type="predicted"/>
<reference evidence="3" key="2">
    <citation type="submission" date="2020-09" db="EMBL/GenBank/DDBJ databases">
        <authorList>
            <person name="Sun Q."/>
            <person name="Zhou Y."/>
        </authorList>
    </citation>
    <scope>NUCLEOTIDE SEQUENCE</scope>
    <source>
        <strain evidence="3">CGMCC 1.12408</strain>
    </source>
</reference>
<name>A0A916RKA6_9BACI</name>
<dbReference type="Proteomes" id="UP000613512">
    <property type="component" value="Unassembled WGS sequence"/>
</dbReference>
<comment type="caution">
    <text evidence="3">The sequence shown here is derived from an EMBL/GenBank/DDBJ whole genome shotgun (WGS) entry which is preliminary data.</text>
</comment>
<organism evidence="3 4">
    <name type="scientific">Ornithinibacillus halotolerans</name>
    <dbReference type="NCBI Taxonomy" id="1274357"/>
    <lineage>
        <taxon>Bacteria</taxon>
        <taxon>Bacillati</taxon>
        <taxon>Bacillota</taxon>
        <taxon>Bacilli</taxon>
        <taxon>Bacillales</taxon>
        <taxon>Bacillaceae</taxon>
        <taxon>Ornithinibacillus</taxon>
    </lineage>
</organism>
<dbReference type="Gene3D" id="3.10.290.30">
    <property type="entry name" value="MM3350-like"/>
    <property type="match status" value="1"/>
</dbReference>
<sequence>MIIHCTKKLQDQLKLKPETVEEESPLISWHANLLIIDRKKTLVLVNDKNRYVLVLYGLLAKDFKNLDHLIVQAIRRTFQQEGIKEDVIEKYLETAGDFTYTKTSDRKLVARMNKACELVYSFADLIDVDSIEQPALGYRLSRFLVGDGKKDYFHPNKAMYEDLEELIGLPIFQTTAYELTITLQLQSNNVYRKVIVPANFSFARLHHVIQTAFGWQDEHLHEFYILSNEKTNNPYFKHNPVFAGGYKPLANLVSAEEAFEFRKSDIPMAMDDSVILSQFLPGKITYVYDYGDTWIHHIKVERILEDYDKNYATCTAGEGKTPPEDVGGEGGYEYLLEVLADKHHEDYKHMRVWSESQGYKDFNIEMVNRSLTYK</sequence>
<dbReference type="Pfam" id="PF07929">
    <property type="entry name" value="PRiA4_ORF3"/>
    <property type="match status" value="1"/>
</dbReference>
<dbReference type="Pfam" id="PF22016">
    <property type="entry name" value="DUF6933"/>
    <property type="match status" value="1"/>
</dbReference>
<dbReference type="PANTHER" id="PTHR41878">
    <property type="entry name" value="LEXA REPRESSOR-RELATED"/>
    <property type="match status" value="1"/>
</dbReference>
<dbReference type="InterPro" id="IPR053864">
    <property type="entry name" value="DUF6933"/>
</dbReference>
<evidence type="ECO:0000259" key="1">
    <source>
        <dbReference type="Pfam" id="PF07929"/>
    </source>
</evidence>
<reference evidence="3" key="1">
    <citation type="journal article" date="2014" name="Int. J. Syst. Evol. Microbiol.">
        <title>Complete genome sequence of Corynebacterium casei LMG S-19264T (=DSM 44701T), isolated from a smear-ripened cheese.</title>
        <authorList>
            <consortium name="US DOE Joint Genome Institute (JGI-PGF)"/>
            <person name="Walter F."/>
            <person name="Albersmeier A."/>
            <person name="Kalinowski J."/>
            <person name="Ruckert C."/>
        </authorList>
    </citation>
    <scope>NUCLEOTIDE SEQUENCE</scope>
    <source>
        <strain evidence="3">CGMCC 1.12408</strain>
    </source>
</reference>
<evidence type="ECO:0000313" key="3">
    <source>
        <dbReference type="EMBL" id="GGA60537.1"/>
    </source>
</evidence>
<dbReference type="RefSeq" id="WP_188382691.1">
    <property type="nucleotide sequence ID" value="NZ_BMEY01000001.1"/>
</dbReference>
<feature type="domain" description="DUF6933" evidence="2">
    <location>
        <begin position="2"/>
        <end position="158"/>
    </location>
</feature>
<gene>
    <name evidence="3" type="ORF">GCM10008025_00700</name>
</gene>
<dbReference type="AlphaFoldDB" id="A0A916RKA6"/>
<dbReference type="SUPFAM" id="SSF159941">
    <property type="entry name" value="MM3350-like"/>
    <property type="match status" value="1"/>
</dbReference>
<keyword evidence="4" id="KW-1185">Reference proteome</keyword>
<dbReference type="EMBL" id="BMEY01000001">
    <property type="protein sequence ID" value="GGA60537.1"/>
    <property type="molecule type" value="Genomic_DNA"/>
</dbReference>
<protein>
    <submittedName>
        <fullName evidence="3">Uncharacterized protein</fullName>
    </submittedName>
</protein>
<dbReference type="InterPro" id="IPR012912">
    <property type="entry name" value="Plasmid_pRiA4b_Orf3-like"/>
</dbReference>